<proteinExistence type="predicted"/>
<dbReference type="RefSeq" id="XP_008912958.1">
    <property type="nucleotide sequence ID" value="XM_008914710.1"/>
</dbReference>
<evidence type="ECO:0000313" key="2">
    <source>
        <dbReference type="Proteomes" id="UP000018817"/>
    </source>
</evidence>
<dbReference type="GeneID" id="20186118"/>
<dbReference type="Proteomes" id="UP000018817">
    <property type="component" value="Unassembled WGS sequence"/>
</dbReference>
<name>W2PKV0_PHYN3</name>
<gene>
    <name evidence="1" type="ORF">PPTG_17093</name>
</gene>
<reference evidence="2" key="1">
    <citation type="submission" date="2011-12" db="EMBL/GenBank/DDBJ databases">
        <authorList>
            <consortium name="The Broad Institute Genome Sequencing Platform"/>
            <person name="Russ C."/>
            <person name="Tyler B."/>
            <person name="Panabieres F."/>
            <person name="Shan W."/>
            <person name="Tripathy S."/>
            <person name="Grunwald N."/>
            <person name="Machado M."/>
            <person name="Young S.K."/>
            <person name="Zeng Q."/>
            <person name="Gargeya S."/>
            <person name="Fitzgerald M."/>
            <person name="Haas B."/>
            <person name="Abouelleil A."/>
            <person name="Alvarado L."/>
            <person name="Arachchi H.M."/>
            <person name="Berlin A."/>
            <person name="Chapman S.B."/>
            <person name="Gearin G."/>
            <person name="Goldberg J."/>
            <person name="Griggs A."/>
            <person name="Gujja S."/>
            <person name="Hansen M."/>
            <person name="Heiman D."/>
            <person name="Howarth C."/>
            <person name="Larimer J."/>
            <person name="Lui A."/>
            <person name="MacDonald P.J.P."/>
            <person name="McCowen C."/>
            <person name="Montmayeur A."/>
            <person name="Murphy C."/>
            <person name="Neiman D."/>
            <person name="Pearson M."/>
            <person name="Priest M."/>
            <person name="Roberts A."/>
            <person name="Saif S."/>
            <person name="Shea T."/>
            <person name="Sisk P."/>
            <person name="Stolte C."/>
            <person name="Sykes S."/>
            <person name="Wortman J."/>
            <person name="Nusbaum C."/>
            <person name="Birren B."/>
        </authorList>
    </citation>
    <scope>NUCLEOTIDE SEQUENCE [LARGE SCALE GENOMIC DNA]</scope>
    <source>
        <strain evidence="2">INRA-310</strain>
    </source>
</reference>
<reference evidence="1 2" key="2">
    <citation type="submission" date="2013-11" db="EMBL/GenBank/DDBJ databases">
        <title>The Genome Sequence of Phytophthora parasitica INRA-310.</title>
        <authorList>
            <consortium name="The Broad Institute Genomics Platform"/>
            <person name="Russ C."/>
            <person name="Tyler B."/>
            <person name="Panabieres F."/>
            <person name="Shan W."/>
            <person name="Tripathy S."/>
            <person name="Grunwald N."/>
            <person name="Machado M."/>
            <person name="Johnson C.S."/>
            <person name="Arredondo F."/>
            <person name="Hong C."/>
            <person name="Coffey M."/>
            <person name="Young S.K."/>
            <person name="Zeng Q."/>
            <person name="Gargeya S."/>
            <person name="Fitzgerald M."/>
            <person name="Abouelleil A."/>
            <person name="Alvarado L."/>
            <person name="Chapman S.B."/>
            <person name="Gainer-Dewar J."/>
            <person name="Goldberg J."/>
            <person name="Griggs A."/>
            <person name="Gujja S."/>
            <person name="Hansen M."/>
            <person name="Howarth C."/>
            <person name="Imamovic A."/>
            <person name="Ireland A."/>
            <person name="Larimer J."/>
            <person name="McCowan C."/>
            <person name="Murphy C."/>
            <person name="Pearson M."/>
            <person name="Poon T.W."/>
            <person name="Priest M."/>
            <person name="Roberts A."/>
            <person name="Saif S."/>
            <person name="Shea T."/>
            <person name="Sykes S."/>
            <person name="Wortman J."/>
            <person name="Nusbaum C."/>
            <person name="Birren B."/>
        </authorList>
    </citation>
    <scope>NUCLEOTIDE SEQUENCE [LARGE SCALE GENOMIC DNA]</scope>
    <source>
        <strain evidence="1 2">INRA-310</strain>
    </source>
</reference>
<sequence>MSSVLRQPLDLDPLSLVRPRLRVRLTWLGPRPVQWNITHVIPTCSAPKMTMRTPTTLRR</sequence>
<dbReference type="EMBL" id="KI669623">
    <property type="protein sequence ID" value="ETN01643.1"/>
    <property type="molecule type" value="Genomic_DNA"/>
</dbReference>
<evidence type="ECO:0000313" key="1">
    <source>
        <dbReference type="EMBL" id="ETN01643.1"/>
    </source>
</evidence>
<organism evidence="1 2">
    <name type="scientific">Phytophthora nicotianae (strain INRA-310)</name>
    <name type="common">Phytophthora parasitica</name>
    <dbReference type="NCBI Taxonomy" id="761204"/>
    <lineage>
        <taxon>Eukaryota</taxon>
        <taxon>Sar</taxon>
        <taxon>Stramenopiles</taxon>
        <taxon>Oomycota</taxon>
        <taxon>Peronosporomycetes</taxon>
        <taxon>Peronosporales</taxon>
        <taxon>Peronosporaceae</taxon>
        <taxon>Phytophthora</taxon>
    </lineage>
</organism>
<accession>W2PKV0</accession>
<dbReference type="VEuPathDB" id="FungiDB:PPTG_17093"/>
<dbReference type="AlphaFoldDB" id="W2PKV0"/>
<protein>
    <submittedName>
        <fullName evidence="1">Uncharacterized protein</fullName>
    </submittedName>
</protein>